<dbReference type="SUPFAM" id="SSF109998">
    <property type="entry name" value="Triger factor/SurA peptide-binding domain-like"/>
    <property type="match status" value="1"/>
</dbReference>
<gene>
    <name evidence="3" type="ORF">H8S00_09300</name>
</gene>
<reference evidence="3 4" key="1">
    <citation type="submission" date="2020-08" db="EMBL/GenBank/DDBJ databases">
        <title>Genome public.</title>
        <authorList>
            <person name="Liu C."/>
            <person name="Sun Q."/>
        </authorList>
    </citation>
    <scope>NUCLEOTIDE SEQUENCE [LARGE SCALE GENOMIC DNA]</scope>
    <source>
        <strain evidence="3 4">BX4</strain>
    </source>
</reference>
<proteinExistence type="predicted"/>
<feature type="chain" id="PRO_5046068754" description="PpiC domain-containing protein" evidence="1">
    <location>
        <begin position="26"/>
        <end position="328"/>
    </location>
</feature>
<dbReference type="InterPro" id="IPR046357">
    <property type="entry name" value="PPIase_dom_sf"/>
</dbReference>
<feature type="signal peptide" evidence="1">
    <location>
        <begin position="1"/>
        <end position="25"/>
    </location>
</feature>
<keyword evidence="4" id="KW-1185">Reference proteome</keyword>
<dbReference type="RefSeq" id="WP_021953781.1">
    <property type="nucleotide sequence ID" value="NZ_JACOOZ010000006.1"/>
</dbReference>
<sequence>MRKKQIGIKCMAISLVMACSVLNFTGCSIGDNTPIIGNITGLKSNQMFKIDELVCSKSEYMICLLDTAKQYAKDFGGSVDWKNKISDHKTLEEFVKDKVKESITVKYALAAMAKKNNVTLSDTEKTEVSKQASQYYKAMTDSEKDYTDAKEADVENLCEKYKLAEKVYSGITEHVGDDISEEDARVIKIQYIKMDSSKTKVSKIKSTLNEVKSVVEGGYQEFSREAKQYSVDSTVEKDIKKSEATLKYETEAFNLTKGKISDIIEDGDSYYLVYCVNNYIKDKTTENKKDMVEKAKEAAFNEQYSKFIDGSKNQFNDKQWKKIELPSL</sequence>
<accession>A0ABR7F3L5</accession>
<dbReference type="InterPro" id="IPR000297">
    <property type="entry name" value="PPIase_PpiC"/>
</dbReference>
<evidence type="ECO:0000313" key="3">
    <source>
        <dbReference type="EMBL" id="MBC5668177.1"/>
    </source>
</evidence>
<dbReference type="Gene3D" id="3.10.50.40">
    <property type="match status" value="1"/>
</dbReference>
<feature type="domain" description="PpiC" evidence="2">
    <location>
        <begin position="194"/>
        <end position="275"/>
    </location>
</feature>
<evidence type="ECO:0000256" key="1">
    <source>
        <dbReference type="SAM" id="SignalP"/>
    </source>
</evidence>
<dbReference type="InterPro" id="IPR027304">
    <property type="entry name" value="Trigger_fact/SurA_dom_sf"/>
</dbReference>
<organism evidence="3 4">
    <name type="scientific">Eubacterium segne</name>
    <dbReference type="NCBI Taxonomy" id="2763045"/>
    <lineage>
        <taxon>Bacteria</taxon>
        <taxon>Bacillati</taxon>
        <taxon>Bacillota</taxon>
        <taxon>Clostridia</taxon>
        <taxon>Eubacteriales</taxon>
        <taxon>Eubacteriaceae</taxon>
        <taxon>Eubacterium</taxon>
    </lineage>
</organism>
<dbReference type="SUPFAM" id="SSF54534">
    <property type="entry name" value="FKBP-like"/>
    <property type="match status" value="1"/>
</dbReference>
<dbReference type="Pfam" id="PF00639">
    <property type="entry name" value="Rotamase"/>
    <property type="match status" value="1"/>
</dbReference>
<evidence type="ECO:0000313" key="4">
    <source>
        <dbReference type="Proteomes" id="UP000597877"/>
    </source>
</evidence>
<dbReference type="EMBL" id="JACOOZ010000006">
    <property type="protein sequence ID" value="MBC5668177.1"/>
    <property type="molecule type" value="Genomic_DNA"/>
</dbReference>
<evidence type="ECO:0000259" key="2">
    <source>
        <dbReference type="Pfam" id="PF00639"/>
    </source>
</evidence>
<keyword evidence="1" id="KW-0732">Signal</keyword>
<name>A0ABR7F3L5_9FIRM</name>
<comment type="caution">
    <text evidence="3">The sequence shown here is derived from an EMBL/GenBank/DDBJ whole genome shotgun (WGS) entry which is preliminary data.</text>
</comment>
<protein>
    <recommendedName>
        <fullName evidence="2">PpiC domain-containing protein</fullName>
    </recommendedName>
</protein>
<dbReference type="Proteomes" id="UP000597877">
    <property type="component" value="Unassembled WGS sequence"/>
</dbReference>